<feature type="binding site" evidence="18">
    <location>
        <position position="125"/>
    </location>
    <ligand>
        <name>K(+)</name>
        <dbReference type="ChEBI" id="CHEBI:29103"/>
    </ligand>
</feature>
<feature type="binding site" evidence="18">
    <location>
        <begin position="129"/>
        <end position="135"/>
    </location>
    <ligand>
        <name>(6S)-NADPHX</name>
        <dbReference type="ChEBI" id="CHEBI:64076"/>
    </ligand>
</feature>
<dbReference type="AlphaFoldDB" id="A0A3M9N407"/>
<dbReference type="InterPro" id="IPR017953">
    <property type="entry name" value="Carbohydrate_kinase_pred_CS"/>
</dbReference>
<keyword evidence="5 18" id="KW-0479">Metal-binding</keyword>
<dbReference type="EC" id="4.2.1.136" evidence="19"/>
<feature type="binding site" evidence="18">
    <location>
        <begin position="57"/>
        <end position="61"/>
    </location>
    <ligand>
        <name>(6S)-NADPHX</name>
        <dbReference type="ChEBI" id="CHEBI:64076"/>
    </ligand>
</feature>
<dbReference type="EMBL" id="RJJE01000002">
    <property type="protein sequence ID" value="RNI32534.1"/>
    <property type="molecule type" value="Genomic_DNA"/>
</dbReference>
<comment type="subunit">
    <text evidence="17">Homotetramer.</text>
</comment>
<comment type="catalytic activity">
    <reaction evidence="2 18 19">
        <text>(6R)-NADPHX = (6S)-NADPHX</text>
        <dbReference type="Rhea" id="RHEA:32227"/>
        <dbReference type="ChEBI" id="CHEBI:64076"/>
        <dbReference type="ChEBI" id="CHEBI:64077"/>
        <dbReference type="EC" id="5.1.99.6"/>
    </reaction>
</comment>
<dbReference type="NCBIfam" id="TIGR00197">
    <property type="entry name" value="yjeF_nterm"/>
    <property type="match status" value="1"/>
</dbReference>
<dbReference type="Gene3D" id="3.40.1190.20">
    <property type="match status" value="1"/>
</dbReference>
<evidence type="ECO:0000313" key="23">
    <source>
        <dbReference type="Proteomes" id="UP000271010"/>
    </source>
</evidence>
<dbReference type="PIRSF" id="PIRSF017184">
    <property type="entry name" value="Nnr"/>
    <property type="match status" value="1"/>
</dbReference>
<feature type="binding site" evidence="17">
    <location>
        <position position="440"/>
    </location>
    <ligand>
        <name>AMP</name>
        <dbReference type="ChEBI" id="CHEBI:456215"/>
    </ligand>
</feature>
<feature type="domain" description="YjeF C-terminal" evidence="20">
    <location>
        <begin position="226"/>
        <end position="500"/>
    </location>
</feature>
<reference evidence="22 23" key="1">
    <citation type="submission" date="2018-11" db="EMBL/GenBank/DDBJ databases">
        <title>Rufibacter latericius sp. nov., isolated from water in Baiyang Lake.</title>
        <authorList>
            <person name="Yang Y."/>
        </authorList>
    </citation>
    <scope>NUCLEOTIDE SEQUENCE [LARGE SCALE GENOMIC DNA]</scope>
    <source>
        <strain evidence="22 23">MCC P1</strain>
    </source>
</reference>
<comment type="cofactor">
    <cofactor evidence="18 19">
        <name>K(+)</name>
        <dbReference type="ChEBI" id="CHEBI:29103"/>
    </cofactor>
    <text evidence="18 19">Binds 1 potassium ion per subunit.</text>
</comment>
<evidence type="ECO:0000256" key="19">
    <source>
        <dbReference type="PIRNR" id="PIRNR017184"/>
    </source>
</evidence>
<dbReference type="EC" id="5.1.99.6" evidence="19"/>
<evidence type="ECO:0000256" key="10">
    <source>
        <dbReference type="ARBA" id="ARBA00023027"/>
    </source>
</evidence>
<feature type="binding site" evidence="18">
    <location>
        <position position="158"/>
    </location>
    <ligand>
        <name>(6S)-NADPHX</name>
        <dbReference type="ChEBI" id="CHEBI:64076"/>
    </ligand>
</feature>
<dbReference type="HAMAP" id="MF_01965">
    <property type="entry name" value="NADHX_dehydratase"/>
    <property type="match status" value="1"/>
</dbReference>
<keyword evidence="8 17" id="KW-0521">NADP</keyword>
<dbReference type="InterPro" id="IPR004443">
    <property type="entry name" value="YjeF_N_dom"/>
</dbReference>
<dbReference type="PROSITE" id="PS01050">
    <property type="entry name" value="YJEF_C_2"/>
    <property type="match status" value="1"/>
</dbReference>
<keyword evidence="13" id="KW-0511">Multifunctional enzyme</keyword>
<keyword evidence="7 17" id="KW-0067">ATP-binding</keyword>
<dbReference type="GO" id="GO:0052856">
    <property type="term" value="F:NAD(P)HX epimerase activity"/>
    <property type="evidence" value="ECO:0007669"/>
    <property type="project" value="UniProtKB-UniRule"/>
</dbReference>
<keyword evidence="10 17" id="KW-0520">NAD</keyword>
<keyword evidence="11 18" id="KW-0413">Isomerase</keyword>
<name>A0A3M9N407_9BACT</name>
<proteinExistence type="inferred from homology"/>
<dbReference type="InterPro" id="IPR036652">
    <property type="entry name" value="YjeF_N_dom_sf"/>
</dbReference>
<dbReference type="GO" id="GO:0110051">
    <property type="term" value="P:metabolite repair"/>
    <property type="evidence" value="ECO:0007669"/>
    <property type="project" value="TreeGrafter"/>
</dbReference>
<evidence type="ECO:0000313" key="22">
    <source>
        <dbReference type="EMBL" id="RNI32534.1"/>
    </source>
</evidence>
<dbReference type="Gene3D" id="3.40.50.10260">
    <property type="entry name" value="YjeF N-terminal domain"/>
    <property type="match status" value="1"/>
</dbReference>
<feature type="binding site" evidence="18">
    <location>
        <position position="140"/>
    </location>
    <ligand>
        <name>(6S)-NADPHX</name>
        <dbReference type="ChEBI" id="CHEBI:64076"/>
    </ligand>
</feature>
<evidence type="ECO:0000256" key="2">
    <source>
        <dbReference type="ARBA" id="ARBA00000909"/>
    </source>
</evidence>
<comment type="similarity">
    <text evidence="3 19">In the N-terminal section; belongs to the NnrE/AIBP family.</text>
</comment>
<evidence type="ECO:0000256" key="13">
    <source>
        <dbReference type="ARBA" id="ARBA00023268"/>
    </source>
</evidence>
<dbReference type="GO" id="GO:0046872">
    <property type="term" value="F:metal ion binding"/>
    <property type="evidence" value="ECO:0007669"/>
    <property type="project" value="UniProtKB-UniRule"/>
</dbReference>
<evidence type="ECO:0000256" key="14">
    <source>
        <dbReference type="ARBA" id="ARBA00025153"/>
    </source>
</evidence>
<dbReference type="SUPFAM" id="SSF53613">
    <property type="entry name" value="Ribokinase-like"/>
    <property type="match status" value="1"/>
</dbReference>
<feature type="binding site" evidence="17">
    <location>
        <begin position="411"/>
        <end position="415"/>
    </location>
    <ligand>
        <name>AMP</name>
        <dbReference type="ChEBI" id="CHEBI:456215"/>
    </ligand>
</feature>
<evidence type="ECO:0000259" key="21">
    <source>
        <dbReference type="PROSITE" id="PS51385"/>
    </source>
</evidence>
<comment type="function">
    <text evidence="18">Catalyzes the epimerization of the S- and R-forms of NAD(P)HX, a damaged form of NAD(P)H that is a result of enzymatic or heat-dependent hydration. This is a prerequisite for the S-specific NAD(P)H-hydrate dehydratase to allow the repair of both epimers of NAD(P)HX.</text>
</comment>
<sequence>MKILSASQTRSADAYTIAHEPITSLDLMERAAGALVHWLKQKYTAQIPFHIFCGPGNNGGDGLAAARLLHQDGYDVWVYLLEASQNKSSDFTQNLERLPQAIPVVRVQTEEDLPAALPKGSIALDSLFGSGLSRPLEGIYAQAVAFLNRQPAPVISIDIPSGLFADAPTPAQSAVVQAAVTLTFERPKMAFLLPASGAYAGEWHVLPIGLHPTFLEQTDSPYHLLVPQHIKSLLRPRQKFSHKGTFGHALLVGGSYGKMGAITMSGHAALRAGLGLLTVQVPHIGYTILQTALPEAMVLTDDHAHHLTRFPEDLTKYQCVGIGPGLGQAEASQLALERLFQQVTPPLVLDADALNLVATDRLLRQHLPPHSILTPHPKEFERLTGPATDDFHRLQLLKEFCAQYQCYVVLKGAHTCIGTPAGEFYFNTTGNPGMATGGTGDVLTGILTGLRAQGYSALEACQLGVYLHGLAGNLAAQAEGQISLIASDLYKYLGAAFRKASE</sequence>
<comment type="catalytic activity">
    <reaction evidence="1 18 19">
        <text>(6R)-NADHX = (6S)-NADHX</text>
        <dbReference type="Rhea" id="RHEA:32215"/>
        <dbReference type="ChEBI" id="CHEBI:64074"/>
        <dbReference type="ChEBI" id="CHEBI:64075"/>
        <dbReference type="EC" id="5.1.99.6"/>
    </reaction>
</comment>
<dbReference type="InterPro" id="IPR029056">
    <property type="entry name" value="Ribokinase-like"/>
</dbReference>
<feature type="binding site" evidence="17">
    <location>
        <position position="325"/>
    </location>
    <ligand>
        <name>(6S)-NADPHX</name>
        <dbReference type="ChEBI" id="CHEBI:64076"/>
    </ligand>
</feature>
<comment type="function">
    <text evidence="14 19">Bifunctional enzyme that catalyzes the epimerization of the S- and R-forms of NAD(P)HX and the dehydration of the S-form of NAD(P)HX at the expense of ADP, which is converted to AMP. This allows the repair of both epimers of NAD(P)HX, a damaged form of NAD(P)H that is a result of enzymatic or heat-dependent hydration.</text>
</comment>
<evidence type="ECO:0000256" key="9">
    <source>
        <dbReference type="ARBA" id="ARBA00022958"/>
    </source>
</evidence>
<evidence type="ECO:0000256" key="12">
    <source>
        <dbReference type="ARBA" id="ARBA00023239"/>
    </source>
</evidence>
<dbReference type="InterPro" id="IPR000631">
    <property type="entry name" value="CARKD"/>
</dbReference>
<dbReference type="PANTHER" id="PTHR12592:SF0">
    <property type="entry name" value="ATP-DEPENDENT (S)-NAD(P)H-HYDRATE DEHYDRATASE"/>
    <property type="match status" value="1"/>
</dbReference>
<evidence type="ECO:0000256" key="16">
    <source>
        <dbReference type="ARBA" id="ARBA00049209"/>
    </source>
</evidence>
<accession>A0A3M9N407</accession>
<feature type="binding site" evidence="17">
    <location>
        <position position="376"/>
    </location>
    <ligand>
        <name>(6S)-NADPHX</name>
        <dbReference type="ChEBI" id="CHEBI:64076"/>
    </ligand>
</feature>
<dbReference type="RefSeq" id="WP_123131834.1">
    <property type="nucleotide sequence ID" value="NZ_RJJE01000002.1"/>
</dbReference>
<dbReference type="GO" id="GO:0046496">
    <property type="term" value="P:nicotinamide nucleotide metabolic process"/>
    <property type="evidence" value="ECO:0007669"/>
    <property type="project" value="UniProtKB-UniRule"/>
</dbReference>
<keyword evidence="9 18" id="KW-0630">Potassium</keyword>
<feature type="binding site" evidence="17">
    <location>
        <position position="261"/>
    </location>
    <ligand>
        <name>(6S)-NADPHX</name>
        <dbReference type="ChEBI" id="CHEBI:64076"/>
    </ligand>
</feature>
<evidence type="ECO:0000256" key="18">
    <source>
        <dbReference type="HAMAP-Rule" id="MF_01966"/>
    </source>
</evidence>
<evidence type="ECO:0000256" key="6">
    <source>
        <dbReference type="ARBA" id="ARBA00022741"/>
    </source>
</evidence>
<feature type="binding site" evidence="17">
    <location>
        <position position="441"/>
    </location>
    <ligand>
        <name>(6S)-NADPHX</name>
        <dbReference type="ChEBI" id="CHEBI:64076"/>
    </ligand>
</feature>
<evidence type="ECO:0000256" key="11">
    <source>
        <dbReference type="ARBA" id="ARBA00023235"/>
    </source>
</evidence>
<feature type="domain" description="YjeF N-terminal" evidence="21">
    <location>
        <begin position="9"/>
        <end position="216"/>
    </location>
</feature>
<organism evidence="22 23">
    <name type="scientific">Rufibacter immobilis</name>
    <dbReference type="NCBI Taxonomy" id="1348778"/>
    <lineage>
        <taxon>Bacteria</taxon>
        <taxon>Pseudomonadati</taxon>
        <taxon>Bacteroidota</taxon>
        <taxon>Cytophagia</taxon>
        <taxon>Cytophagales</taxon>
        <taxon>Hymenobacteraceae</taxon>
        <taxon>Rufibacter</taxon>
    </lineage>
</organism>
<feature type="binding site" evidence="18">
    <location>
        <position position="161"/>
    </location>
    <ligand>
        <name>K(+)</name>
        <dbReference type="ChEBI" id="CHEBI:29103"/>
    </ligand>
</feature>
<evidence type="ECO:0000256" key="5">
    <source>
        <dbReference type="ARBA" id="ARBA00022723"/>
    </source>
</evidence>
<dbReference type="PROSITE" id="PS51385">
    <property type="entry name" value="YJEF_N"/>
    <property type="match status" value="1"/>
</dbReference>
<dbReference type="CDD" id="cd01171">
    <property type="entry name" value="YXKO-related"/>
    <property type="match status" value="1"/>
</dbReference>
<comment type="function">
    <text evidence="17">Catalyzes the dehydration of the S-form of NAD(P)HX at the expense of ADP, which is converted to AMP. Together with NAD(P)HX epimerase, which catalyzes the epimerization of the S- and R-forms, the enzyme allows the repair of both epimers of NAD(P)HX, a damaged form of NAD(P)H that is a result of enzymatic or heat-dependent hydration.</text>
</comment>
<evidence type="ECO:0000256" key="15">
    <source>
        <dbReference type="ARBA" id="ARBA00048238"/>
    </source>
</evidence>
<comment type="caution">
    <text evidence="22">The sequence shown here is derived from an EMBL/GenBank/DDBJ whole genome shotgun (WGS) entry which is preliminary data.</text>
</comment>
<evidence type="ECO:0000256" key="1">
    <source>
        <dbReference type="ARBA" id="ARBA00000013"/>
    </source>
</evidence>
<dbReference type="PROSITE" id="PS51383">
    <property type="entry name" value="YJEF_C_3"/>
    <property type="match status" value="1"/>
</dbReference>
<evidence type="ECO:0000256" key="8">
    <source>
        <dbReference type="ARBA" id="ARBA00022857"/>
    </source>
</evidence>
<dbReference type="GO" id="GO:0005524">
    <property type="term" value="F:ATP binding"/>
    <property type="evidence" value="ECO:0007669"/>
    <property type="project" value="UniProtKB-UniRule"/>
</dbReference>
<dbReference type="Pfam" id="PF03853">
    <property type="entry name" value="YjeF_N"/>
    <property type="match status" value="1"/>
</dbReference>
<keyword evidence="12 17" id="KW-0456">Lyase</keyword>
<dbReference type="Pfam" id="PF01256">
    <property type="entry name" value="Carb_kinase"/>
    <property type="match status" value="1"/>
</dbReference>
<comment type="similarity">
    <text evidence="4 19">In the C-terminal section; belongs to the NnrD/CARKD family.</text>
</comment>
<keyword evidence="23" id="KW-1185">Reference proteome</keyword>
<evidence type="ECO:0000256" key="7">
    <source>
        <dbReference type="ARBA" id="ARBA00022840"/>
    </source>
</evidence>
<dbReference type="Proteomes" id="UP000271010">
    <property type="component" value="Unassembled WGS sequence"/>
</dbReference>
<evidence type="ECO:0000256" key="3">
    <source>
        <dbReference type="ARBA" id="ARBA00006001"/>
    </source>
</evidence>
<dbReference type="InterPro" id="IPR030677">
    <property type="entry name" value="Nnr"/>
</dbReference>
<comment type="similarity">
    <text evidence="17">Belongs to the NnrD/CARKD family.</text>
</comment>
<dbReference type="GO" id="GO:0052855">
    <property type="term" value="F:ADP-dependent NAD(P)H-hydrate dehydratase activity"/>
    <property type="evidence" value="ECO:0007669"/>
    <property type="project" value="UniProtKB-UniRule"/>
</dbReference>
<evidence type="ECO:0000256" key="17">
    <source>
        <dbReference type="HAMAP-Rule" id="MF_01965"/>
    </source>
</evidence>
<comment type="catalytic activity">
    <reaction evidence="16 17 19">
        <text>(6S)-NADPHX + ADP = AMP + phosphate + NADPH + H(+)</text>
        <dbReference type="Rhea" id="RHEA:32235"/>
        <dbReference type="ChEBI" id="CHEBI:15378"/>
        <dbReference type="ChEBI" id="CHEBI:43474"/>
        <dbReference type="ChEBI" id="CHEBI:57783"/>
        <dbReference type="ChEBI" id="CHEBI:64076"/>
        <dbReference type="ChEBI" id="CHEBI:456215"/>
        <dbReference type="ChEBI" id="CHEBI:456216"/>
        <dbReference type="EC" id="4.2.1.136"/>
    </reaction>
</comment>
<dbReference type="HAMAP" id="MF_01966">
    <property type="entry name" value="NADHX_epimerase"/>
    <property type="match status" value="1"/>
</dbReference>
<keyword evidence="6 17" id="KW-0547">Nucleotide-binding</keyword>
<gene>
    <name evidence="17" type="primary">nnrD</name>
    <name evidence="18" type="synonym">nnrE</name>
    <name evidence="22" type="ORF">EFA69_04235</name>
</gene>
<dbReference type="OrthoDB" id="9806925at2"/>
<comment type="catalytic activity">
    <reaction evidence="15 17 19">
        <text>(6S)-NADHX + ADP = AMP + phosphate + NADH + H(+)</text>
        <dbReference type="Rhea" id="RHEA:32223"/>
        <dbReference type="ChEBI" id="CHEBI:15378"/>
        <dbReference type="ChEBI" id="CHEBI:43474"/>
        <dbReference type="ChEBI" id="CHEBI:57945"/>
        <dbReference type="ChEBI" id="CHEBI:64074"/>
        <dbReference type="ChEBI" id="CHEBI:456215"/>
        <dbReference type="ChEBI" id="CHEBI:456216"/>
        <dbReference type="EC" id="4.2.1.136"/>
    </reaction>
</comment>
<comment type="similarity">
    <text evidence="18">Belongs to the NnrE/AIBP family.</text>
</comment>
<dbReference type="PANTHER" id="PTHR12592">
    <property type="entry name" value="ATP-DEPENDENT (S)-NAD(P)H-HYDRATE DEHYDRATASE FAMILY MEMBER"/>
    <property type="match status" value="1"/>
</dbReference>
<evidence type="ECO:0000259" key="20">
    <source>
        <dbReference type="PROSITE" id="PS51383"/>
    </source>
</evidence>
<feature type="binding site" evidence="18">
    <location>
        <position position="58"/>
    </location>
    <ligand>
        <name>K(+)</name>
        <dbReference type="ChEBI" id="CHEBI:29103"/>
    </ligand>
</feature>
<dbReference type="NCBIfam" id="TIGR00196">
    <property type="entry name" value="yjeF_cterm"/>
    <property type="match status" value="1"/>
</dbReference>
<evidence type="ECO:0000256" key="4">
    <source>
        <dbReference type="ARBA" id="ARBA00009524"/>
    </source>
</evidence>
<dbReference type="SUPFAM" id="SSF64153">
    <property type="entry name" value="YjeF N-terminal domain-like"/>
    <property type="match status" value="1"/>
</dbReference>
<protein>
    <recommendedName>
        <fullName evidence="19">Bifunctional NAD(P)H-hydrate repair enzyme</fullName>
    </recommendedName>
    <alternativeName>
        <fullName evidence="19">Nicotinamide nucleotide repair protein</fullName>
    </alternativeName>
    <domain>
        <recommendedName>
            <fullName evidence="19">ADP-dependent (S)-NAD(P)H-hydrate dehydratase</fullName>
            <ecNumber evidence="19">4.2.1.136</ecNumber>
        </recommendedName>
        <alternativeName>
            <fullName evidence="19">ADP-dependent NAD(P)HX dehydratase</fullName>
        </alternativeName>
    </domain>
    <domain>
        <recommendedName>
            <fullName evidence="19">NAD(P)H-hydrate epimerase</fullName>
            <ecNumber evidence="19">5.1.99.6</ecNumber>
        </recommendedName>
    </domain>
</protein>
<comment type="cofactor">
    <cofactor evidence="17">
        <name>Mg(2+)</name>
        <dbReference type="ChEBI" id="CHEBI:18420"/>
    </cofactor>
</comment>